<organism evidence="1 2">
    <name type="scientific">Spirosoma oryzae</name>
    <dbReference type="NCBI Taxonomy" id="1469603"/>
    <lineage>
        <taxon>Bacteria</taxon>
        <taxon>Pseudomonadati</taxon>
        <taxon>Bacteroidota</taxon>
        <taxon>Cytophagia</taxon>
        <taxon>Cytophagales</taxon>
        <taxon>Cytophagaceae</taxon>
        <taxon>Spirosoma</taxon>
    </lineage>
</organism>
<gene>
    <name evidence="1" type="ORF">CLV58_12071</name>
</gene>
<keyword evidence="2" id="KW-1185">Reference proteome</keyword>
<reference evidence="1 2" key="1">
    <citation type="submission" date="2018-03" db="EMBL/GenBank/DDBJ databases">
        <title>Genomic Encyclopedia of Archaeal and Bacterial Type Strains, Phase II (KMG-II): from individual species to whole genera.</title>
        <authorList>
            <person name="Goeker M."/>
        </authorList>
    </citation>
    <scope>NUCLEOTIDE SEQUENCE [LARGE SCALE GENOMIC DNA]</scope>
    <source>
        <strain evidence="1 2">DSM 28354</strain>
    </source>
</reference>
<dbReference type="AlphaFoldDB" id="A0A2T0SHD3"/>
<proteinExistence type="predicted"/>
<protein>
    <submittedName>
        <fullName evidence="1">Uncharacterized protein</fullName>
    </submittedName>
</protein>
<dbReference type="Proteomes" id="UP000238375">
    <property type="component" value="Unassembled WGS sequence"/>
</dbReference>
<evidence type="ECO:0000313" key="1">
    <source>
        <dbReference type="EMBL" id="PRY32819.1"/>
    </source>
</evidence>
<accession>A0A2T0SHD3</accession>
<name>A0A2T0SHD3_9BACT</name>
<dbReference type="RefSeq" id="WP_106139697.1">
    <property type="nucleotide sequence ID" value="NZ_PVTE01000020.1"/>
</dbReference>
<evidence type="ECO:0000313" key="2">
    <source>
        <dbReference type="Proteomes" id="UP000238375"/>
    </source>
</evidence>
<sequence length="202" mass="22810">MATPSKTTTALSLTESPGRQLLESSLNDYVAFLRRQPAFCGTPEQHQALVKHVAQGNELIKLVSAERLKITRQLDQQKHDWMAIEKQLTDPIVKAMQPLKDAVDHYNREMLRVQEHQQAELAPVDSTDGTKESTDWLSPQIDAISLPKNVKLDWRFDVVDVNQLPNGYWKIDEAAIKAAIADGAREIPGLRIYAEPVTTFRK</sequence>
<dbReference type="OrthoDB" id="944687at2"/>
<comment type="caution">
    <text evidence="1">The sequence shown here is derived from an EMBL/GenBank/DDBJ whole genome shotgun (WGS) entry which is preliminary data.</text>
</comment>
<dbReference type="EMBL" id="PVTE01000020">
    <property type="protein sequence ID" value="PRY32819.1"/>
    <property type="molecule type" value="Genomic_DNA"/>
</dbReference>